<dbReference type="GeneID" id="63788221"/>
<evidence type="ECO:0000256" key="2">
    <source>
        <dbReference type="SAM" id="MobiDB-lite"/>
    </source>
</evidence>
<comment type="caution">
    <text evidence="3">The sequence shown here is derived from an EMBL/GenBank/DDBJ whole genome shotgun (WGS) entry which is preliminary data.</text>
</comment>
<evidence type="ECO:0000313" key="3">
    <source>
        <dbReference type="EMBL" id="ORY75773.1"/>
    </source>
</evidence>
<dbReference type="AlphaFoldDB" id="A0A1Y2EW00"/>
<dbReference type="EMBL" id="MCFI01000025">
    <property type="protein sequence ID" value="ORY75773.1"/>
    <property type="molecule type" value="Genomic_DNA"/>
</dbReference>
<name>A0A1Y2EW00_PROLT</name>
<comment type="similarity">
    <text evidence="1">Belongs to the lysine N-acyltransferase MbtK family.</text>
</comment>
<organism evidence="3 4">
    <name type="scientific">Protomyces lactucae-debilis</name>
    <dbReference type="NCBI Taxonomy" id="2754530"/>
    <lineage>
        <taxon>Eukaryota</taxon>
        <taxon>Fungi</taxon>
        <taxon>Dikarya</taxon>
        <taxon>Ascomycota</taxon>
        <taxon>Taphrinomycotina</taxon>
        <taxon>Taphrinomycetes</taxon>
        <taxon>Taphrinales</taxon>
        <taxon>Protomycetaceae</taxon>
        <taxon>Protomyces</taxon>
    </lineage>
</organism>
<reference evidence="3 4" key="1">
    <citation type="submission" date="2016-07" db="EMBL/GenBank/DDBJ databases">
        <title>Pervasive Adenine N6-methylation of Active Genes in Fungi.</title>
        <authorList>
            <consortium name="DOE Joint Genome Institute"/>
            <person name="Mondo S.J."/>
            <person name="Dannebaum R.O."/>
            <person name="Kuo R.C."/>
            <person name="Labutti K."/>
            <person name="Haridas S."/>
            <person name="Kuo A."/>
            <person name="Salamov A."/>
            <person name="Ahrendt S.R."/>
            <person name="Lipzen A."/>
            <person name="Sullivan W."/>
            <person name="Andreopoulos W.B."/>
            <person name="Clum A."/>
            <person name="Lindquist E."/>
            <person name="Daum C."/>
            <person name="Ramamoorthy G.K."/>
            <person name="Gryganskyi A."/>
            <person name="Culley D."/>
            <person name="Magnuson J.K."/>
            <person name="James T.Y."/>
            <person name="O'Malley M.A."/>
            <person name="Stajich J.E."/>
            <person name="Spatafora J.W."/>
            <person name="Visel A."/>
            <person name="Grigoriev I.V."/>
        </authorList>
    </citation>
    <scope>NUCLEOTIDE SEQUENCE [LARGE SCALE GENOMIC DNA]</scope>
    <source>
        <strain evidence="3 4">12-1054</strain>
    </source>
</reference>
<dbReference type="PANTHER" id="PTHR31438:SF1">
    <property type="entry name" value="LYSINE N-ACYLTRANSFERASE C17G9.06C-RELATED"/>
    <property type="match status" value="1"/>
</dbReference>
<gene>
    <name evidence="3" type="ORF">BCR37DRAFT_395455</name>
</gene>
<sequence>MQVKVADVAGEQAKMFEVSSTRAIPSAIAGLTVISASILPRTGDKRPHATSLSEDEDAQTGSLVHSAELQNDPRVIIINGPQCTLEVQVSIIKNKNDLKNLSERHNSDRADLFFWSERRTVEQHKAYLKKQLVKSHILPVIGHMDGTLFGHLEIYWAMDAYSAPFADAQDDDRGFHAIVGDTIDRASDVGPHWFFTDASLLPGRSQDNEGHVGAASRR</sequence>
<proteinExistence type="inferred from homology"/>
<keyword evidence="4" id="KW-1185">Reference proteome</keyword>
<dbReference type="Pfam" id="PF13523">
    <property type="entry name" value="Acetyltransf_8"/>
    <property type="match status" value="1"/>
</dbReference>
<dbReference type="STRING" id="56484.A0A1Y2EW00"/>
<accession>A0A1Y2EW00</accession>
<dbReference type="InterPro" id="IPR016181">
    <property type="entry name" value="Acyl_CoA_acyltransferase"/>
</dbReference>
<evidence type="ECO:0000256" key="1">
    <source>
        <dbReference type="ARBA" id="ARBA00009893"/>
    </source>
</evidence>
<dbReference type="RefSeq" id="XP_040722421.1">
    <property type="nucleotide sequence ID" value="XM_040871622.1"/>
</dbReference>
<dbReference type="Gene3D" id="3.40.630.30">
    <property type="match status" value="1"/>
</dbReference>
<feature type="region of interest" description="Disordered" evidence="2">
    <location>
        <begin position="42"/>
        <end position="61"/>
    </location>
</feature>
<evidence type="ECO:0000313" key="4">
    <source>
        <dbReference type="Proteomes" id="UP000193685"/>
    </source>
</evidence>
<dbReference type="OrthoDB" id="448427at2759"/>
<dbReference type="Proteomes" id="UP000193685">
    <property type="component" value="Unassembled WGS sequence"/>
</dbReference>
<protein>
    <submittedName>
        <fullName evidence="3">GNAT domain-domain-containing protein</fullName>
    </submittedName>
</protein>
<dbReference type="GO" id="GO:0016410">
    <property type="term" value="F:N-acyltransferase activity"/>
    <property type="evidence" value="ECO:0007669"/>
    <property type="project" value="TreeGrafter"/>
</dbReference>
<dbReference type="PANTHER" id="PTHR31438">
    <property type="entry name" value="LYSINE N-ACYLTRANSFERASE C17G9.06C-RELATED"/>
    <property type="match status" value="1"/>
</dbReference>
<dbReference type="SUPFAM" id="SSF55729">
    <property type="entry name" value="Acyl-CoA N-acyltransferases (Nat)"/>
    <property type="match status" value="1"/>
</dbReference>